<evidence type="ECO:0000313" key="2">
    <source>
        <dbReference type="Proteomes" id="UP000245461"/>
    </source>
</evidence>
<name>A0A317EJT8_9PROT</name>
<keyword evidence="1" id="KW-0808">Transferase</keyword>
<sequence length="151" mass="16358">MLRDELNAALKEAMRAKEMLRVTTIRMILAAFKDRDIAARTDGPDGGVGEAELVTVMQKLIKQRRDSVEAYEKGGRPELADKEKAEIAVIEGFMPRQMDEADAKAAIAAAIAELGASGMKDMGKVMALLRERHGGVMDFGKASPWVKAALG</sequence>
<dbReference type="GO" id="GO:0016740">
    <property type="term" value="F:transferase activity"/>
    <property type="evidence" value="ECO:0007669"/>
    <property type="project" value="UniProtKB-KW"/>
</dbReference>
<dbReference type="EMBL" id="QGLE01000001">
    <property type="protein sequence ID" value="PWR25683.1"/>
    <property type="molecule type" value="Genomic_DNA"/>
</dbReference>
<dbReference type="Proteomes" id="UP000245461">
    <property type="component" value="Unassembled WGS sequence"/>
</dbReference>
<dbReference type="AlphaFoldDB" id="A0A317EJT8"/>
<dbReference type="InterPro" id="IPR023168">
    <property type="entry name" value="GatB_Yqey_C_2"/>
</dbReference>
<dbReference type="InterPro" id="IPR042184">
    <property type="entry name" value="YqeY/Aim41_N"/>
</dbReference>
<dbReference type="InterPro" id="IPR019004">
    <property type="entry name" value="YqeY/Aim41"/>
</dbReference>
<protein>
    <submittedName>
        <fullName evidence="1">Glutamyl-tRNA amidotransferase</fullName>
    </submittedName>
</protein>
<gene>
    <name evidence="1" type="ORF">DKG74_01590</name>
</gene>
<accession>A0A317EJT8</accession>
<dbReference type="InterPro" id="IPR003789">
    <property type="entry name" value="Asn/Gln_tRNA_amidoTrase-B-like"/>
</dbReference>
<dbReference type="OrthoDB" id="9788127at2"/>
<dbReference type="SUPFAM" id="SSF89095">
    <property type="entry name" value="GatB/YqeY motif"/>
    <property type="match status" value="1"/>
</dbReference>
<evidence type="ECO:0000313" key="1">
    <source>
        <dbReference type="EMBL" id="PWR25683.1"/>
    </source>
</evidence>
<dbReference type="RefSeq" id="WP_109901908.1">
    <property type="nucleotide sequence ID" value="NZ_QGLE01000001.1"/>
</dbReference>
<reference evidence="1 2" key="1">
    <citation type="submission" date="2018-05" db="EMBL/GenBank/DDBJ databases">
        <title>Zavarzinia sp. HR-AS.</title>
        <authorList>
            <person name="Lee Y."/>
            <person name="Jeon C.O."/>
        </authorList>
    </citation>
    <scope>NUCLEOTIDE SEQUENCE [LARGE SCALE GENOMIC DNA]</scope>
    <source>
        <strain evidence="1 2">HR-AS</strain>
    </source>
</reference>
<dbReference type="PANTHER" id="PTHR28055">
    <property type="entry name" value="ALTERED INHERITANCE OF MITOCHONDRIA PROTEIN 41, MITOCHONDRIAL"/>
    <property type="match status" value="1"/>
</dbReference>
<dbReference type="PANTHER" id="PTHR28055:SF1">
    <property type="entry name" value="ALTERED INHERITANCE OF MITOCHONDRIA PROTEIN 41, MITOCHONDRIAL"/>
    <property type="match status" value="1"/>
</dbReference>
<organism evidence="1 2">
    <name type="scientific">Zavarzinia aquatilis</name>
    <dbReference type="NCBI Taxonomy" id="2211142"/>
    <lineage>
        <taxon>Bacteria</taxon>
        <taxon>Pseudomonadati</taxon>
        <taxon>Pseudomonadota</taxon>
        <taxon>Alphaproteobacteria</taxon>
        <taxon>Rhodospirillales</taxon>
        <taxon>Zavarziniaceae</taxon>
        <taxon>Zavarzinia</taxon>
    </lineage>
</organism>
<dbReference type="Gene3D" id="1.10.1510.10">
    <property type="entry name" value="Uncharacterised protein YqeY/AIM41 PF09424, N-terminal domain"/>
    <property type="match status" value="1"/>
</dbReference>
<dbReference type="Gene3D" id="1.10.10.410">
    <property type="match status" value="1"/>
</dbReference>
<comment type="caution">
    <text evidence="1">The sequence shown here is derived from an EMBL/GenBank/DDBJ whole genome shotgun (WGS) entry which is preliminary data.</text>
</comment>
<keyword evidence="2" id="KW-1185">Reference proteome</keyword>
<proteinExistence type="predicted"/>
<dbReference type="Pfam" id="PF09424">
    <property type="entry name" value="YqeY"/>
    <property type="match status" value="1"/>
</dbReference>
<dbReference type="GO" id="GO:0016884">
    <property type="term" value="F:carbon-nitrogen ligase activity, with glutamine as amido-N-donor"/>
    <property type="evidence" value="ECO:0007669"/>
    <property type="project" value="InterPro"/>
</dbReference>